<dbReference type="InterPro" id="IPR017441">
    <property type="entry name" value="Protein_kinase_ATP_BS"/>
</dbReference>
<comment type="similarity">
    <text evidence="7">Belongs to the protein kinase superfamily.</text>
</comment>
<keyword evidence="3 6" id="KW-0547">Nucleotide-binding</keyword>
<dbReference type="PROSITE" id="PS00107">
    <property type="entry name" value="PROTEIN_KINASE_ATP"/>
    <property type="match status" value="1"/>
</dbReference>
<keyword evidence="5 6" id="KW-0067">ATP-binding</keyword>
<dbReference type="InterPro" id="IPR008271">
    <property type="entry name" value="Ser/Thr_kinase_AS"/>
</dbReference>
<dbReference type="SUPFAM" id="SSF56112">
    <property type="entry name" value="Protein kinase-like (PK-like)"/>
    <property type="match status" value="1"/>
</dbReference>
<dbReference type="Proteomes" id="UP000664859">
    <property type="component" value="Unassembled WGS sequence"/>
</dbReference>
<dbReference type="PANTHER" id="PTHR24346:SF82">
    <property type="entry name" value="KP78A-RELATED"/>
    <property type="match status" value="1"/>
</dbReference>
<dbReference type="GO" id="GO:0005737">
    <property type="term" value="C:cytoplasm"/>
    <property type="evidence" value="ECO:0007669"/>
    <property type="project" value="TreeGrafter"/>
</dbReference>
<evidence type="ECO:0000313" key="10">
    <source>
        <dbReference type="Proteomes" id="UP000664859"/>
    </source>
</evidence>
<dbReference type="GO" id="GO:0004674">
    <property type="term" value="F:protein serine/threonine kinase activity"/>
    <property type="evidence" value="ECO:0007669"/>
    <property type="project" value="UniProtKB-KW"/>
</dbReference>
<reference evidence="9" key="1">
    <citation type="submission" date="2021-02" db="EMBL/GenBank/DDBJ databases">
        <title>First Annotated Genome of the Yellow-green Alga Tribonema minus.</title>
        <authorList>
            <person name="Mahan K.M."/>
        </authorList>
    </citation>
    <scope>NUCLEOTIDE SEQUENCE</scope>
    <source>
        <strain evidence="9">UTEX B ZZ1240</strain>
    </source>
</reference>
<gene>
    <name evidence="9" type="ORF">JKP88DRAFT_198117</name>
</gene>
<dbReference type="PROSITE" id="PS50011">
    <property type="entry name" value="PROTEIN_KINASE_DOM"/>
    <property type="match status" value="1"/>
</dbReference>
<keyword evidence="4 9" id="KW-0418">Kinase</keyword>
<dbReference type="GO" id="GO:0005524">
    <property type="term" value="F:ATP binding"/>
    <property type="evidence" value="ECO:0007669"/>
    <property type="project" value="UniProtKB-UniRule"/>
</dbReference>
<evidence type="ECO:0000256" key="7">
    <source>
        <dbReference type="RuleBase" id="RU000304"/>
    </source>
</evidence>
<dbReference type="SMART" id="SM00220">
    <property type="entry name" value="S_TKc"/>
    <property type="match status" value="1"/>
</dbReference>
<keyword evidence="2" id="KW-0808">Transferase</keyword>
<keyword evidence="1 7" id="KW-0723">Serine/threonine-protein kinase</keyword>
<evidence type="ECO:0000256" key="5">
    <source>
        <dbReference type="ARBA" id="ARBA00022840"/>
    </source>
</evidence>
<accession>A0A835Z6B8</accession>
<dbReference type="PROSITE" id="PS00108">
    <property type="entry name" value="PROTEIN_KINASE_ST"/>
    <property type="match status" value="1"/>
</dbReference>
<dbReference type="PANTHER" id="PTHR24346">
    <property type="entry name" value="MAP/MICROTUBULE AFFINITY-REGULATING KINASE"/>
    <property type="match status" value="1"/>
</dbReference>
<evidence type="ECO:0000256" key="4">
    <source>
        <dbReference type="ARBA" id="ARBA00022777"/>
    </source>
</evidence>
<feature type="domain" description="Protein kinase" evidence="8">
    <location>
        <begin position="103"/>
        <end position="338"/>
    </location>
</feature>
<organism evidence="9 10">
    <name type="scientific">Tribonema minus</name>
    <dbReference type="NCBI Taxonomy" id="303371"/>
    <lineage>
        <taxon>Eukaryota</taxon>
        <taxon>Sar</taxon>
        <taxon>Stramenopiles</taxon>
        <taxon>Ochrophyta</taxon>
        <taxon>PX clade</taxon>
        <taxon>Xanthophyceae</taxon>
        <taxon>Tribonematales</taxon>
        <taxon>Tribonemataceae</taxon>
        <taxon>Tribonema</taxon>
    </lineage>
</organism>
<evidence type="ECO:0000256" key="1">
    <source>
        <dbReference type="ARBA" id="ARBA00022527"/>
    </source>
</evidence>
<dbReference type="Pfam" id="PF00069">
    <property type="entry name" value="Pkinase"/>
    <property type="match status" value="1"/>
</dbReference>
<dbReference type="AlphaFoldDB" id="A0A835Z6B8"/>
<dbReference type="OrthoDB" id="190564at2759"/>
<evidence type="ECO:0000256" key="6">
    <source>
        <dbReference type="PROSITE-ProRule" id="PRU10141"/>
    </source>
</evidence>
<evidence type="ECO:0000256" key="2">
    <source>
        <dbReference type="ARBA" id="ARBA00022679"/>
    </source>
</evidence>
<comment type="caution">
    <text evidence="9">The sequence shown here is derived from an EMBL/GenBank/DDBJ whole genome shotgun (WGS) entry which is preliminary data.</text>
</comment>
<sequence length="338" mass="37777">MAVERYRRELRRREARIAELEKVAAEGQATVTSFHAQQRALFDKFCTLRQKYDGVKAHLREVLWDYIPSCRIPAVEGRGPAWLEAIPEVDRSLAEDKDRVGPYLLGEVLGEGQFAAVRGVRMRDGAGAARQLAVKMIDKSGVVNVTTLRRVDNEIASLQRLDHPGIMRLYDVVHAPQCIYMITDKAGQDLFEFFDAHLDGVSEAIAAQLLAKIMDPVAYCHAQGICHRDLKPENILFAEKGAFTAASRVLLCDFGLCARVETDAEEAALRRAHAAPRALHEFCGSPGFFAPEMLVRGAYDGKKADAWSLGCILLELVLGHEDFCRLWVSDFNFAEFNR</sequence>
<dbReference type="InterPro" id="IPR000719">
    <property type="entry name" value="Prot_kinase_dom"/>
</dbReference>
<feature type="binding site" evidence="6">
    <location>
        <position position="135"/>
    </location>
    <ligand>
        <name>ATP</name>
        <dbReference type="ChEBI" id="CHEBI:30616"/>
    </ligand>
</feature>
<dbReference type="Gene3D" id="1.10.510.10">
    <property type="entry name" value="Transferase(Phosphotransferase) domain 1"/>
    <property type="match status" value="1"/>
</dbReference>
<keyword evidence="10" id="KW-1185">Reference proteome</keyword>
<dbReference type="EMBL" id="JAFCMP010000101">
    <property type="protein sequence ID" value="KAG5186869.1"/>
    <property type="molecule type" value="Genomic_DNA"/>
</dbReference>
<evidence type="ECO:0000313" key="9">
    <source>
        <dbReference type="EMBL" id="KAG5186869.1"/>
    </source>
</evidence>
<dbReference type="InterPro" id="IPR011009">
    <property type="entry name" value="Kinase-like_dom_sf"/>
</dbReference>
<proteinExistence type="inferred from homology"/>
<dbReference type="GO" id="GO:0035556">
    <property type="term" value="P:intracellular signal transduction"/>
    <property type="evidence" value="ECO:0007669"/>
    <property type="project" value="TreeGrafter"/>
</dbReference>
<evidence type="ECO:0000256" key="3">
    <source>
        <dbReference type="ARBA" id="ARBA00022741"/>
    </source>
</evidence>
<protein>
    <submittedName>
        <fullName evidence="9">Kinase-like domain-containing protein</fullName>
    </submittedName>
</protein>
<name>A0A835Z6B8_9STRA</name>
<evidence type="ECO:0000259" key="8">
    <source>
        <dbReference type="PROSITE" id="PS50011"/>
    </source>
</evidence>